<sequence>DPANRNYRARSGSRQGRRLVQGMSSSWSRSGRSAGNSSKSKSGHYHRSKKSTIKITGLKERPLLSDLGKMLSTATHRQIRWSHADIRSDNSIILTFDSSSETSCILRQRNLTLFGVRLTIALVSDFRCTPEEQAALLTFIGSKYSATPQPFLDLNNAISGLSSIIPAADFNDKGFVDRICDIIKANCRSIKTLRLDNNHIRSLAAYDGLASAAPAIINLSLADNKLDALDELDHLRAYSNNLLELILTGNSLPSLSPAVTGHLVSVKFPSLRLINGQPCESFMQLSAPRYTDPALPSPLGSSFDPPQIEPLAKSIIMKYFEVQSSSRDALMPFYMDTAHFSLTIDDPQLRQRYSPSRNLSKLSGFHARQGALKRGKQEILTVLKALPQMHNLPQTLVADVSALGANLIVIALTGQFMEGSSTSKVLREFHRVFIMAQSGGGWLISNDHLHVLDSSSITPCPPSSDLVLQLAQHSGCPATRAYDELVNAGGDPQIALQRIQSTPAQ</sequence>
<dbReference type="GO" id="GO:0016973">
    <property type="term" value="P:poly(A)+ mRNA export from nucleus"/>
    <property type="evidence" value="ECO:0007669"/>
    <property type="project" value="TreeGrafter"/>
</dbReference>
<keyword evidence="3" id="KW-0813">Transport</keyword>
<feature type="non-terminal residue" evidence="8">
    <location>
        <position position="1"/>
    </location>
</feature>
<dbReference type="InterPro" id="IPR032675">
    <property type="entry name" value="LRR_dom_sf"/>
</dbReference>
<dbReference type="PANTHER" id="PTHR10662">
    <property type="entry name" value="NUCLEAR RNA EXPORT FACTOR"/>
    <property type="match status" value="1"/>
</dbReference>
<dbReference type="InterPro" id="IPR001611">
    <property type="entry name" value="Leu-rich_rpt"/>
</dbReference>
<protein>
    <recommendedName>
        <fullName evidence="7">NTF2 domain-containing protein</fullName>
    </recommendedName>
</protein>
<dbReference type="EMBL" id="HACM01008886">
    <property type="protein sequence ID" value="CRZ09328.1"/>
    <property type="molecule type" value="Transcribed_RNA"/>
</dbReference>
<dbReference type="SUPFAM" id="SSF52058">
    <property type="entry name" value="L domain-like"/>
    <property type="match status" value="1"/>
</dbReference>
<evidence type="ECO:0000256" key="3">
    <source>
        <dbReference type="ARBA" id="ARBA00022448"/>
    </source>
</evidence>
<dbReference type="Gene3D" id="3.10.450.50">
    <property type="match status" value="1"/>
</dbReference>
<dbReference type="Gene3D" id="3.80.10.10">
    <property type="entry name" value="Ribonuclease Inhibitor"/>
    <property type="match status" value="1"/>
</dbReference>
<feature type="domain" description="NTF2" evidence="7">
    <location>
        <begin position="311"/>
        <end position="451"/>
    </location>
</feature>
<organism evidence="8">
    <name type="scientific">Spongospora subterranea</name>
    <dbReference type="NCBI Taxonomy" id="70186"/>
    <lineage>
        <taxon>Eukaryota</taxon>
        <taxon>Sar</taxon>
        <taxon>Rhizaria</taxon>
        <taxon>Endomyxa</taxon>
        <taxon>Phytomyxea</taxon>
        <taxon>Plasmodiophorida</taxon>
        <taxon>Plasmodiophoridae</taxon>
        <taxon>Spongospora</taxon>
    </lineage>
</organism>
<comment type="similarity">
    <text evidence="2">Belongs to the NXF family.</text>
</comment>
<evidence type="ECO:0000259" key="7">
    <source>
        <dbReference type="PROSITE" id="PS50177"/>
    </source>
</evidence>
<evidence type="ECO:0000256" key="4">
    <source>
        <dbReference type="ARBA" id="ARBA00022816"/>
    </source>
</evidence>
<dbReference type="Pfam" id="PF22602">
    <property type="entry name" value="NXF_NTF2"/>
    <property type="match status" value="1"/>
</dbReference>
<dbReference type="InterPro" id="IPR030217">
    <property type="entry name" value="NXF_fam"/>
</dbReference>
<evidence type="ECO:0000313" key="8">
    <source>
        <dbReference type="EMBL" id="CRZ09328.1"/>
    </source>
</evidence>
<comment type="subcellular location">
    <subcellularLocation>
        <location evidence="1">Nucleus</location>
    </subcellularLocation>
</comment>
<dbReference type="PANTHER" id="PTHR10662:SF22">
    <property type="entry name" value="NUCLEAR RNA EXPORT FACTOR 1"/>
    <property type="match status" value="1"/>
</dbReference>
<dbReference type="PROSITE" id="PS51450">
    <property type="entry name" value="LRR"/>
    <property type="match status" value="1"/>
</dbReference>
<dbReference type="PROSITE" id="PS50177">
    <property type="entry name" value="NTF2_DOMAIN"/>
    <property type="match status" value="1"/>
</dbReference>
<dbReference type="InterPro" id="IPR018222">
    <property type="entry name" value="Nuclear_transport_factor_2_euk"/>
</dbReference>
<reference evidence="8" key="1">
    <citation type="submission" date="2015-04" db="EMBL/GenBank/DDBJ databases">
        <title>The genome sequence of the plant pathogenic Rhizarian Plasmodiophora brassicae reveals insights in its biotrophic life cycle and the origin of chitin synthesis.</title>
        <authorList>
            <person name="Schwelm A."/>
            <person name="Fogelqvist J."/>
            <person name="Knaust A."/>
            <person name="Julke S."/>
            <person name="Lilja T."/>
            <person name="Dhandapani V."/>
            <person name="Bonilla-Rosso G."/>
            <person name="Karlsson M."/>
            <person name="Shevchenko A."/>
            <person name="Choi S.R."/>
            <person name="Kim H.G."/>
            <person name="Park J.Y."/>
            <person name="Lim Y.P."/>
            <person name="Ludwig-Muller J."/>
            <person name="Dixelius C."/>
        </authorList>
    </citation>
    <scope>NUCLEOTIDE SEQUENCE</scope>
    <source>
        <tissue evidence="8">Potato root galls</tissue>
    </source>
</reference>
<proteinExistence type="inferred from homology"/>
<dbReference type="GO" id="GO:0005634">
    <property type="term" value="C:nucleus"/>
    <property type="evidence" value="ECO:0007669"/>
    <property type="project" value="UniProtKB-SubCell"/>
</dbReference>
<keyword evidence="5" id="KW-0539">Nucleus</keyword>
<accession>A0A0H5R5B9</accession>
<evidence type="ECO:0000256" key="1">
    <source>
        <dbReference type="ARBA" id="ARBA00004123"/>
    </source>
</evidence>
<keyword evidence="4" id="KW-0509">mRNA transport</keyword>
<evidence type="ECO:0000256" key="2">
    <source>
        <dbReference type="ARBA" id="ARBA00009285"/>
    </source>
</evidence>
<dbReference type="InterPro" id="IPR032710">
    <property type="entry name" value="NTF2-like_dom_sf"/>
</dbReference>
<name>A0A0H5R5B9_9EUKA</name>
<feature type="compositionally biased region" description="Basic residues" evidence="6">
    <location>
        <begin position="41"/>
        <end position="51"/>
    </location>
</feature>
<evidence type="ECO:0000256" key="6">
    <source>
        <dbReference type="SAM" id="MobiDB-lite"/>
    </source>
</evidence>
<feature type="compositionally biased region" description="Low complexity" evidence="6">
    <location>
        <begin position="22"/>
        <end position="40"/>
    </location>
</feature>
<dbReference type="InterPro" id="IPR002075">
    <property type="entry name" value="NTF2_dom"/>
</dbReference>
<dbReference type="AlphaFoldDB" id="A0A0H5R5B9"/>
<evidence type="ECO:0000256" key="5">
    <source>
        <dbReference type="ARBA" id="ARBA00023242"/>
    </source>
</evidence>
<feature type="region of interest" description="Disordered" evidence="6">
    <location>
        <begin position="1"/>
        <end position="51"/>
    </location>
</feature>
<dbReference type="GO" id="GO:0003723">
    <property type="term" value="F:RNA binding"/>
    <property type="evidence" value="ECO:0007669"/>
    <property type="project" value="TreeGrafter"/>
</dbReference>
<dbReference type="SUPFAM" id="SSF54427">
    <property type="entry name" value="NTF2-like"/>
    <property type="match status" value="1"/>
</dbReference>